<gene>
    <name evidence="1" type="ORF">R3I93_015087</name>
</gene>
<reference evidence="1 2" key="1">
    <citation type="submission" date="2024-02" db="EMBL/GenBank/DDBJ databases">
        <title>Chromosome-level genome assembly of the Eurasian Minnow (Phoxinus phoxinus).</title>
        <authorList>
            <person name="Oriowo T.O."/>
            <person name="Martin S."/>
            <person name="Stange M."/>
            <person name="Chrysostomakis Y."/>
            <person name="Brown T."/>
            <person name="Winkler S."/>
            <person name="Kukowka S."/>
            <person name="Myers E.W."/>
            <person name="Bohne A."/>
        </authorList>
    </citation>
    <scope>NUCLEOTIDE SEQUENCE [LARGE SCALE GENOMIC DNA]</scope>
    <source>
        <strain evidence="1">ZFMK-TIS-60720</strain>
        <tissue evidence="1">Whole Organism</tissue>
    </source>
</reference>
<comment type="caution">
    <text evidence="1">The sequence shown here is derived from an EMBL/GenBank/DDBJ whole genome shotgun (WGS) entry which is preliminary data.</text>
</comment>
<proteinExistence type="predicted"/>
<name>A0AAN9CMP7_9TELE</name>
<organism evidence="1 2">
    <name type="scientific">Phoxinus phoxinus</name>
    <name type="common">Eurasian minnow</name>
    <dbReference type="NCBI Taxonomy" id="58324"/>
    <lineage>
        <taxon>Eukaryota</taxon>
        <taxon>Metazoa</taxon>
        <taxon>Chordata</taxon>
        <taxon>Craniata</taxon>
        <taxon>Vertebrata</taxon>
        <taxon>Euteleostomi</taxon>
        <taxon>Actinopterygii</taxon>
        <taxon>Neopterygii</taxon>
        <taxon>Teleostei</taxon>
        <taxon>Ostariophysi</taxon>
        <taxon>Cypriniformes</taxon>
        <taxon>Leuciscidae</taxon>
        <taxon>Phoxininae</taxon>
        <taxon>Phoxinus</taxon>
    </lineage>
</organism>
<evidence type="ECO:0000313" key="1">
    <source>
        <dbReference type="EMBL" id="KAK7140840.1"/>
    </source>
</evidence>
<keyword evidence="2" id="KW-1185">Reference proteome</keyword>
<sequence length="571" mass="64353">MEAAKLLCDSLFRWLENREECAGELSKLTQELENVPQGSNIFQAFRAVLSRSAASASVSPTPTATEAGVSSSAFNKASELIKEDEKVGTSIQKLLRDLKVRCGEDLKVRCGEAPLGAHADELDCEVTSQLMWALARRKDTPVPLDFLRGFNRATFFRHMTPGGLAPAEASDFICKALGLVLFTEITSSLKVSAKEMVKNIKLIGIKAVEAGSEALGATGLGISLYDLIMKSEELVKGNRVTEASEFLRDSAGEILDGQRKLKEQLDAMHEIIQKLFRMKNLIQNLGGYSLSMNEDEQRIMAYIMGTCTDNTVVSWLKGLPHNQNEFVNLLRFIQERLKHILEDLAKYSGDHIHIVFVAHGSIVDQFMPSGGLVPTPNIRDTVLYSPWNCAINPNTAFGIAQGNIQERDRQFYTLAEDEEYHLGLYEPTDLPDHWNSMRRFLSHDIPVILLYPLTPEDEAWMLFHQLWLNRRLEIEDRVIIPYLVPEDEVKAFGEIPLYMFIFAISYILSIDDRTATVHLAACLGLKERPEEWERQYAYTSVTTGMTVNIDDSDMESELFMALRSLFDGKRR</sequence>
<dbReference type="Proteomes" id="UP001364617">
    <property type="component" value="Unassembled WGS sequence"/>
</dbReference>
<accession>A0AAN9CMP7</accession>
<protein>
    <submittedName>
        <fullName evidence="1">Uncharacterized protein</fullName>
    </submittedName>
</protein>
<dbReference type="AlphaFoldDB" id="A0AAN9CMP7"/>
<evidence type="ECO:0000313" key="2">
    <source>
        <dbReference type="Proteomes" id="UP001364617"/>
    </source>
</evidence>
<dbReference type="EMBL" id="JAYKXH010000016">
    <property type="protein sequence ID" value="KAK7140840.1"/>
    <property type="molecule type" value="Genomic_DNA"/>
</dbReference>